<comment type="caution">
    <text evidence="1">The sequence shown here is derived from an EMBL/GenBank/DDBJ whole genome shotgun (WGS) entry which is preliminary data.</text>
</comment>
<gene>
    <name evidence="1" type="ORF">PHLCEN_2v11854</name>
</gene>
<evidence type="ECO:0000313" key="2">
    <source>
        <dbReference type="Proteomes" id="UP000186601"/>
    </source>
</evidence>
<sequence>MAGFSRHFGRPLEVCGKPQGSLDEARQWRGRYMPSGPPHDSELLRSTLDLLLINLAPVHAPSK</sequence>
<dbReference type="Proteomes" id="UP000186601">
    <property type="component" value="Unassembled WGS sequence"/>
</dbReference>
<organism evidence="1 2">
    <name type="scientific">Hermanssonia centrifuga</name>
    <dbReference type="NCBI Taxonomy" id="98765"/>
    <lineage>
        <taxon>Eukaryota</taxon>
        <taxon>Fungi</taxon>
        <taxon>Dikarya</taxon>
        <taxon>Basidiomycota</taxon>
        <taxon>Agaricomycotina</taxon>
        <taxon>Agaricomycetes</taxon>
        <taxon>Polyporales</taxon>
        <taxon>Meruliaceae</taxon>
        <taxon>Hermanssonia</taxon>
    </lineage>
</organism>
<dbReference type="EMBL" id="MLYV02001198">
    <property type="protein sequence ID" value="PSR72262.1"/>
    <property type="molecule type" value="Genomic_DNA"/>
</dbReference>
<name>A0A2R6NJT2_9APHY</name>
<proteinExistence type="predicted"/>
<accession>A0A2R6NJT2</accession>
<evidence type="ECO:0000313" key="1">
    <source>
        <dbReference type="EMBL" id="PSR72262.1"/>
    </source>
</evidence>
<dbReference type="AlphaFoldDB" id="A0A2R6NJT2"/>
<reference evidence="1 2" key="1">
    <citation type="submission" date="2018-02" db="EMBL/GenBank/DDBJ databases">
        <title>Genome sequence of the basidiomycete white-rot fungus Phlebia centrifuga.</title>
        <authorList>
            <person name="Granchi Z."/>
            <person name="Peng M."/>
            <person name="de Vries R.P."/>
            <person name="Hilden K."/>
            <person name="Makela M.R."/>
            <person name="Grigoriev I."/>
            <person name="Riley R."/>
        </authorList>
    </citation>
    <scope>NUCLEOTIDE SEQUENCE [LARGE SCALE GENOMIC DNA]</scope>
    <source>
        <strain evidence="1 2">FBCC195</strain>
    </source>
</reference>
<keyword evidence="2" id="KW-1185">Reference proteome</keyword>
<protein>
    <submittedName>
        <fullName evidence="1">Uncharacterized protein</fullName>
    </submittedName>
</protein>